<evidence type="ECO:0000256" key="7">
    <source>
        <dbReference type="SAM" id="Phobius"/>
    </source>
</evidence>
<dbReference type="InterPro" id="IPR007341">
    <property type="entry name" value="Transgly_assoc"/>
</dbReference>
<keyword evidence="9" id="KW-1185">Reference proteome</keyword>
<gene>
    <name evidence="8" type="ORF">GTGU_02087</name>
</gene>
<reference evidence="9" key="1">
    <citation type="submission" date="2014-05" db="EMBL/GenBank/DDBJ databases">
        <title>ATOL: Assembling a taxonomically balanced genome-scale reconstruction of the evolutionary history of the Enterobacteriaceae.</title>
        <authorList>
            <person name="Plunkett G. III"/>
            <person name="Neeno-Eckwall E.C."/>
            <person name="Glasner J.D."/>
            <person name="Perna N.T."/>
        </authorList>
    </citation>
    <scope>NUCLEOTIDE SEQUENCE [LARGE SCALE GENOMIC DNA]</scope>
    <source>
        <strain evidence="9">ATCC 49490</strain>
    </source>
</reference>
<evidence type="ECO:0000256" key="5">
    <source>
        <dbReference type="ARBA" id="ARBA00022989"/>
    </source>
</evidence>
<dbReference type="GO" id="GO:0005886">
    <property type="term" value="C:plasma membrane"/>
    <property type="evidence" value="ECO:0007669"/>
    <property type="project" value="UniProtKB-SubCell"/>
</dbReference>
<keyword evidence="6 7" id="KW-0472">Membrane</keyword>
<evidence type="ECO:0000256" key="2">
    <source>
        <dbReference type="ARBA" id="ARBA00011006"/>
    </source>
</evidence>
<dbReference type="Pfam" id="PF04226">
    <property type="entry name" value="Transgly_assoc"/>
    <property type="match status" value="1"/>
</dbReference>
<evidence type="ECO:0000256" key="6">
    <source>
        <dbReference type="ARBA" id="ARBA00023136"/>
    </source>
</evidence>
<evidence type="ECO:0000256" key="4">
    <source>
        <dbReference type="ARBA" id="ARBA00022692"/>
    </source>
</evidence>
<keyword evidence="4 7" id="KW-0812">Transmembrane</keyword>
<keyword evidence="5 7" id="KW-1133">Transmembrane helix</keyword>
<comment type="caution">
    <text evidence="8">The sequence shown here is derived from an EMBL/GenBank/DDBJ whole genome shotgun (WGS) entry which is preliminary data.</text>
</comment>
<comment type="similarity">
    <text evidence="2">Belongs to the UPF0410 family.</text>
</comment>
<dbReference type="Proteomes" id="UP000028630">
    <property type="component" value="Unassembled WGS sequence"/>
</dbReference>
<evidence type="ECO:0000313" key="9">
    <source>
        <dbReference type="Proteomes" id="UP000028630"/>
    </source>
</evidence>
<protein>
    <submittedName>
        <fullName evidence="8">Uncharacterized UPF0410 family protein</fullName>
    </submittedName>
</protein>
<evidence type="ECO:0000313" key="8">
    <source>
        <dbReference type="EMBL" id="KFC07165.1"/>
    </source>
</evidence>
<evidence type="ECO:0000256" key="1">
    <source>
        <dbReference type="ARBA" id="ARBA00004651"/>
    </source>
</evidence>
<feature type="transmembrane region" description="Helical" evidence="7">
    <location>
        <begin position="17"/>
        <end position="36"/>
    </location>
</feature>
<accession>A0A085AAC0</accession>
<proteinExistence type="inferred from homology"/>
<dbReference type="eggNOG" id="COG2261">
    <property type="taxonomic scope" value="Bacteria"/>
</dbReference>
<dbReference type="EMBL" id="JMTB01000067">
    <property type="protein sequence ID" value="KFC07165.1"/>
    <property type="molecule type" value="Genomic_DNA"/>
</dbReference>
<sequence>MGGWGSTLLGFGKVGGFNINSFIVAVIGALVVLFVYRKIRNR</sequence>
<dbReference type="AlphaFoldDB" id="A0A085AAC0"/>
<comment type="subcellular location">
    <subcellularLocation>
        <location evidence="1">Cell membrane</location>
        <topology evidence="1">Multi-pass membrane protein</topology>
    </subcellularLocation>
</comment>
<organism evidence="8 9">
    <name type="scientific">Trabulsiella guamensis ATCC 49490</name>
    <dbReference type="NCBI Taxonomy" id="1005994"/>
    <lineage>
        <taxon>Bacteria</taxon>
        <taxon>Pseudomonadati</taxon>
        <taxon>Pseudomonadota</taxon>
        <taxon>Gammaproteobacteria</taxon>
        <taxon>Enterobacterales</taxon>
        <taxon>Enterobacteriaceae</taxon>
        <taxon>Trabulsiella</taxon>
    </lineage>
</organism>
<evidence type="ECO:0000256" key="3">
    <source>
        <dbReference type="ARBA" id="ARBA00022475"/>
    </source>
</evidence>
<name>A0A085AAC0_9ENTR</name>
<keyword evidence="3" id="KW-1003">Cell membrane</keyword>